<name>A0A843TZJ0_COLES</name>
<dbReference type="EMBL" id="NMUH01000315">
    <property type="protein sequence ID" value="MQL76751.1"/>
    <property type="molecule type" value="Genomic_DNA"/>
</dbReference>
<organism evidence="1 2">
    <name type="scientific">Colocasia esculenta</name>
    <name type="common">Wild taro</name>
    <name type="synonym">Arum esculentum</name>
    <dbReference type="NCBI Taxonomy" id="4460"/>
    <lineage>
        <taxon>Eukaryota</taxon>
        <taxon>Viridiplantae</taxon>
        <taxon>Streptophyta</taxon>
        <taxon>Embryophyta</taxon>
        <taxon>Tracheophyta</taxon>
        <taxon>Spermatophyta</taxon>
        <taxon>Magnoliopsida</taxon>
        <taxon>Liliopsida</taxon>
        <taxon>Araceae</taxon>
        <taxon>Aroideae</taxon>
        <taxon>Colocasieae</taxon>
        <taxon>Colocasia</taxon>
    </lineage>
</organism>
<dbReference type="AlphaFoldDB" id="A0A843TZJ0"/>
<protein>
    <submittedName>
        <fullName evidence="1">Uncharacterized protein</fullName>
    </submittedName>
</protein>
<keyword evidence="2" id="KW-1185">Reference proteome</keyword>
<proteinExistence type="predicted"/>
<evidence type="ECO:0000313" key="2">
    <source>
        <dbReference type="Proteomes" id="UP000652761"/>
    </source>
</evidence>
<comment type="caution">
    <text evidence="1">The sequence shown here is derived from an EMBL/GenBank/DDBJ whole genome shotgun (WGS) entry which is preliminary data.</text>
</comment>
<accession>A0A843TZJ0</accession>
<evidence type="ECO:0000313" key="1">
    <source>
        <dbReference type="EMBL" id="MQL76751.1"/>
    </source>
</evidence>
<sequence>MPEIELGQFRGAIDLLKVESPVNCSFKVDFAIMQIPEIVFLPKLHSLVMDSSVGPIIFERFSKVMGRMSAQQDRYDRFLDEQRALHIKLMVSDMGPSYSIAIL</sequence>
<dbReference type="Proteomes" id="UP000652761">
    <property type="component" value="Unassembled WGS sequence"/>
</dbReference>
<gene>
    <name evidence="1" type="ORF">Taro_009144</name>
</gene>
<reference evidence="1" key="1">
    <citation type="submission" date="2017-07" db="EMBL/GenBank/DDBJ databases">
        <title>Taro Niue Genome Assembly and Annotation.</title>
        <authorList>
            <person name="Atibalentja N."/>
            <person name="Keating K."/>
            <person name="Fields C.J."/>
        </authorList>
    </citation>
    <scope>NUCLEOTIDE SEQUENCE</scope>
    <source>
        <strain evidence="1">Niue_2</strain>
        <tissue evidence="1">Leaf</tissue>
    </source>
</reference>